<protein>
    <submittedName>
        <fullName evidence="4">Prepilin-type cleavage/methylation domain-containing protein</fullName>
    </submittedName>
</protein>
<keyword evidence="2" id="KW-0472">Membrane</keyword>
<dbReference type="InterPro" id="IPR012902">
    <property type="entry name" value="N_methyl_site"/>
</dbReference>
<dbReference type="OrthoDB" id="289947at2"/>
<dbReference type="AlphaFoldDB" id="A0A5C1APG0"/>
<dbReference type="SUPFAM" id="SSF54523">
    <property type="entry name" value="Pili subunits"/>
    <property type="match status" value="1"/>
</dbReference>
<organism evidence="4 5">
    <name type="scientific">Limnoglobus roseus</name>
    <dbReference type="NCBI Taxonomy" id="2598579"/>
    <lineage>
        <taxon>Bacteria</taxon>
        <taxon>Pseudomonadati</taxon>
        <taxon>Planctomycetota</taxon>
        <taxon>Planctomycetia</taxon>
        <taxon>Gemmatales</taxon>
        <taxon>Gemmataceae</taxon>
        <taxon>Limnoglobus</taxon>
    </lineage>
</organism>
<gene>
    <name evidence="4" type="ORF">PX52LOC_08011</name>
</gene>
<proteinExistence type="predicted"/>
<evidence type="ECO:0000256" key="2">
    <source>
        <dbReference type="SAM" id="Phobius"/>
    </source>
</evidence>
<evidence type="ECO:0000259" key="3">
    <source>
        <dbReference type="Pfam" id="PF07596"/>
    </source>
</evidence>
<dbReference type="Proteomes" id="UP000324974">
    <property type="component" value="Chromosome"/>
</dbReference>
<feature type="transmembrane region" description="Helical" evidence="2">
    <location>
        <begin position="12"/>
        <end position="30"/>
    </location>
</feature>
<dbReference type="NCBIfam" id="TIGR02532">
    <property type="entry name" value="IV_pilin_GFxxxE"/>
    <property type="match status" value="1"/>
</dbReference>
<dbReference type="PANTHER" id="PTHR30093:SF2">
    <property type="entry name" value="TYPE II SECRETION SYSTEM PROTEIN H"/>
    <property type="match status" value="1"/>
</dbReference>
<feature type="region of interest" description="Disordered" evidence="1">
    <location>
        <begin position="239"/>
        <end position="273"/>
    </location>
</feature>
<dbReference type="Pfam" id="PF07963">
    <property type="entry name" value="N_methyl"/>
    <property type="match status" value="1"/>
</dbReference>
<dbReference type="EMBL" id="CP042425">
    <property type="protein sequence ID" value="QEL20890.1"/>
    <property type="molecule type" value="Genomic_DNA"/>
</dbReference>
<dbReference type="Gene3D" id="3.30.700.10">
    <property type="entry name" value="Glycoprotein, Type 4 Pilin"/>
    <property type="match status" value="1"/>
</dbReference>
<keyword evidence="2" id="KW-0812">Transmembrane</keyword>
<dbReference type="InterPro" id="IPR045584">
    <property type="entry name" value="Pilin-like"/>
</dbReference>
<dbReference type="NCBIfam" id="TIGR04294">
    <property type="entry name" value="pre_pil_HX9DG"/>
    <property type="match status" value="1"/>
</dbReference>
<keyword evidence="2" id="KW-1133">Transmembrane helix</keyword>
<sequence>MRRRPAFTLIELLVVIAIIAILIGLLLPAVQKVREAASRLKCSNNLKQLGLAYHAYCSTNNDKLPPASVRSQALGGLQAMKHGWGTFILPYIEQDALHRQYKWDEDQASANNQPIILTPVKMMYCPSNGVSPETYEYNWQGTGVLLPADQRWRSARGDYMPCQGIRTESWDMVGKQPVSSVATLIDGVNDKYIRDCMLKLADKDILSGHTPILAITDGLSNTILLGEGSGRPRFIIRGKDWTDDANRPGNIGTPGNPTATAPSPQGSPNTGVGMLLSHAGGWGDALSAMQIYGSTGDGIGQPGPFAINRTNDHNYYSYHTGGANFLLGDGSVRFLHESTPTGLIIDMLTKSQGEVVAFE</sequence>
<evidence type="ECO:0000256" key="1">
    <source>
        <dbReference type="SAM" id="MobiDB-lite"/>
    </source>
</evidence>
<accession>A0A5C1APG0</accession>
<evidence type="ECO:0000313" key="4">
    <source>
        <dbReference type="EMBL" id="QEL20890.1"/>
    </source>
</evidence>
<dbReference type="KEGG" id="lrs:PX52LOC_08011"/>
<dbReference type="Pfam" id="PF07596">
    <property type="entry name" value="SBP_bac_10"/>
    <property type="match status" value="1"/>
</dbReference>
<keyword evidence="5" id="KW-1185">Reference proteome</keyword>
<dbReference type="InterPro" id="IPR011453">
    <property type="entry name" value="DUF1559"/>
</dbReference>
<feature type="compositionally biased region" description="Polar residues" evidence="1">
    <location>
        <begin position="253"/>
        <end position="270"/>
    </location>
</feature>
<dbReference type="RefSeq" id="WP_149115137.1">
    <property type="nucleotide sequence ID" value="NZ_CP042425.1"/>
</dbReference>
<reference evidence="5" key="1">
    <citation type="submission" date="2019-08" db="EMBL/GenBank/DDBJ databases">
        <title>Limnoglobus roseus gen. nov., sp. nov., a novel freshwater planctomycete with a giant genome from the family Gemmataceae.</title>
        <authorList>
            <person name="Kulichevskaya I.S."/>
            <person name="Naumoff D.G."/>
            <person name="Miroshnikov K."/>
            <person name="Ivanova A."/>
            <person name="Philippov D.A."/>
            <person name="Hakobyan A."/>
            <person name="Rijpstra I.C."/>
            <person name="Sinninghe Damste J.S."/>
            <person name="Liesack W."/>
            <person name="Dedysh S.N."/>
        </authorList>
    </citation>
    <scope>NUCLEOTIDE SEQUENCE [LARGE SCALE GENOMIC DNA]</scope>
    <source>
        <strain evidence="5">PX52</strain>
    </source>
</reference>
<feature type="domain" description="DUF1559" evidence="3">
    <location>
        <begin position="31"/>
        <end position="340"/>
    </location>
</feature>
<name>A0A5C1APG0_9BACT</name>
<dbReference type="PANTHER" id="PTHR30093">
    <property type="entry name" value="GENERAL SECRETION PATHWAY PROTEIN G"/>
    <property type="match status" value="1"/>
</dbReference>
<dbReference type="InterPro" id="IPR027558">
    <property type="entry name" value="Pre_pil_HX9DG_C"/>
</dbReference>
<evidence type="ECO:0000313" key="5">
    <source>
        <dbReference type="Proteomes" id="UP000324974"/>
    </source>
</evidence>